<organism evidence="2 3">
    <name type="scientific">Nocardioides simplex</name>
    <name type="common">Arthrobacter simplex</name>
    <dbReference type="NCBI Taxonomy" id="2045"/>
    <lineage>
        <taxon>Bacteria</taxon>
        <taxon>Bacillati</taxon>
        <taxon>Actinomycetota</taxon>
        <taxon>Actinomycetes</taxon>
        <taxon>Propionibacteriales</taxon>
        <taxon>Nocardioidaceae</taxon>
        <taxon>Pimelobacter</taxon>
    </lineage>
</organism>
<protein>
    <submittedName>
        <fullName evidence="2">Uncharacterized protein</fullName>
    </submittedName>
</protein>
<sequence length="38" mass="4382">MSCSAHPAEPGMRQLRLLCRPPSRRRHHPARLPTKCHP</sequence>
<dbReference type="EMBL" id="CP009896">
    <property type="protein sequence ID" value="AJR18048.1"/>
    <property type="molecule type" value="Genomic_DNA"/>
</dbReference>
<feature type="compositionally biased region" description="Basic residues" evidence="1">
    <location>
        <begin position="22"/>
        <end position="38"/>
    </location>
</feature>
<proteinExistence type="predicted"/>
<accession>A0A0C5WXM6</accession>
<evidence type="ECO:0000313" key="3">
    <source>
        <dbReference type="Proteomes" id="UP000030300"/>
    </source>
</evidence>
<evidence type="ECO:0000256" key="1">
    <source>
        <dbReference type="SAM" id="MobiDB-lite"/>
    </source>
</evidence>
<gene>
    <name evidence="2" type="ORF">KR76_00022</name>
</gene>
<dbReference type="STRING" id="2045.KR76_00022"/>
<dbReference type="AlphaFoldDB" id="A0A0C5WXM6"/>
<dbReference type="KEGG" id="psim:KR76_00022"/>
<reference evidence="2 3" key="1">
    <citation type="journal article" date="2015" name="Genome Announc.">
        <title>Complete Genome Sequence of Steroid-Transforming Nocardioides simplex VKM Ac-2033D.</title>
        <authorList>
            <person name="Shtratnikova V.Y."/>
            <person name="Schelkunov M.I."/>
            <person name="Pekov Y.A."/>
            <person name="Fokina V.V."/>
            <person name="Logacheva M.D."/>
            <person name="Sokolov S.L."/>
            <person name="Bragin E.Y."/>
            <person name="Ashapkin V.V."/>
            <person name="Donova M.V."/>
        </authorList>
    </citation>
    <scope>NUCLEOTIDE SEQUENCE [LARGE SCALE GENOMIC DNA]</scope>
    <source>
        <strain evidence="2 3">VKM Ac-2033D</strain>
    </source>
</reference>
<feature type="region of interest" description="Disordered" evidence="1">
    <location>
        <begin position="1"/>
        <end position="38"/>
    </location>
</feature>
<evidence type="ECO:0000313" key="2">
    <source>
        <dbReference type="EMBL" id="AJR18048.1"/>
    </source>
</evidence>
<name>A0A0C5WXM6_NOCSI</name>
<dbReference type="HOGENOM" id="CLU_3330761_0_0_11"/>
<keyword evidence="3" id="KW-1185">Reference proteome</keyword>
<dbReference type="Proteomes" id="UP000030300">
    <property type="component" value="Chromosome"/>
</dbReference>